<keyword evidence="2" id="KW-0328">Glycosyltransferase</keyword>
<dbReference type="InterPro" id="IPR001296">
    <property type="entry name" value="Glyco_trans_1"/>
</dbReference>
<evidence type="ECO:0000313" key="6">
    <source>
        <dbReference type="EMBL" id="BDZ51527.1"/>
    </source>
</evidence>
<feature type="domain" description="Glycosyl transferase family 1" evidence="4">
    <location>
        <begin position="233"/>
        <end position="396"/>
    </location>
</feature>
<evidence type="ECO:0000256" key="3">
    <source>
        <dbReference type="ARBA" id="ARBA00022679"/>
    </source>
</evidence>
<gene>
    <name evidence="6" type="ORF">GCM10025867_37680</name>
</gene>
<reference evidence="7" key="1">
    <citation type="journal article" date="2019" name="Int. J. Syst. Evol. Microbiol.">
        <title>The Global Catalogue of Microorganisms (GCM) 10K type strain sequencing project: providing services to taxonomists for standard genome sequencing and annotation.</title>
        <authorList>
            <consortium name="The Broad Institute Genomics Platform"/>
            <consortium name="The Broad Institute Genome Sequencing Center for Infectious Disease"/>
            <person name="Wu L."/>
            <person name="Ma J."/>
        </authorList>
    </citation>
    <scope>NUCLEOTIDE SEQUENCE [LARGE SCALE GENOMIC DNA]</scope>
    <source>
        <strain evidence="7">NBRC 108728</strain>
    </source>
</reference>
<dbReference type="Pfam" id="PF00534">
    <property type="entry name" value="Glycos_transf_1"/>
    <property type="match status" value="1"/>
</dbReference>
<accession>A0ABN6Y5T6</accession>
<evidence type="ECO:0000256" key="2">
    <source>
        <dbReference type="ARBA" id="ARBA00022676"/>
    </source>
</evidence>
<dbReference type="Pfam" id="PF13439">
    <property type="entry name" value="Glyco_transf_4"/>
    <property type="match status" value="1"/>
</dbReference>
<dbReference type="PANTHER" id="PTHR45947:SF3">
    <property type="entry name" value="SULFOQUINOVOSYL TRANSFERASE SQD2"/>
    <property type="match status" value="1"/>
</dbReference>
<dbReference type="Proteomes" id="UP001321486">
    <property type="component" value="Chromosome"/>
</dbReference>
<dbReference type="SUPFAM" id="SSF53756">
    <property type="entry name" value="UDP-Glycosyltransferase/glycogen phosphorylase"/>
    <property type="match status" value="1"/>
</dbReference>
<evidence type="ECO:0000256" key="1">
    <source>
        <dbReference type="ARBA" id="ARBA00021292"/>
    </source>
</evidence>
<feature type="domain" description="Glycosyltransferase subfamily 4-like N-terminal" evidence="5">
    <location>
        <begin position="55"/>
        <end position="227"/>
    </location>
</feature>
<name>A0ABN6Y5T6_9MICO</name>
<keyword evidence="7" id="KW-1185">Reference proteome</keyword>
<evidence type="ECO:0000259" key="4">
    <source>
        <dbReference type="Pfam" id="PF00534"/>
    </source>
</evidence>
<dbReference type="GO" id="GO:0016740">
    <property type="term" value="F:transferase activity"/>
    <property type="evidence" value="ECO:0007669"/>
    <property type="project" value="UniProtKB-KW"/>
</dbReference>
<keyword evidence="3 6" id="KW-0808">Transferase</keyword>
<dbReference type="InterPro" id="IPR050194">
    <property type="entry name" value="Glycosyltransferase_grp1"/>
</dbReference>
<dbReference type="EMBL" id="AP027732">
    <property type="protein sequence ID" value="BDZ51527.1"/>
    <property type="molecule type" value="Genomic_DNA"/>
</dbReference>
<dbReference type="InterPro" id="IPR028098">
    <property type="entry name" value="Glyco_trans_4-like_N"/>
</dbReference>
<dbReference type="Gene3D" id="3.40.50.2000">
    <property type="entry name" value="Glycogen Phosphorylase B"/>
    <property type="match status" value="2"/>
</dbReference>
<sequence length="420" mass="44822">MANTYRPRTGPRRLLSAQLLSRAECNIMSIPTPKPTLLVATSTLPARAGDGTPGFVLDLAKAVSGDFDVVIVAPMVGRAARHEVIDGVTIHRYSYFPRRFQDLADGAIVENLRAKRSRWVQVPFFFAAMAFALRRANKRYAPALAHLHWIIPQGIVGSAVLGDLPRVVTTLGGDLYALQGGAPTRLKRRVIRGARFVTCMSADMAVELEKLGARSDQVRVIPMGVDVGPVERAVESTPRESGRLLFVGRLVEKKGAAVLLDALALLPADESRSVIVVGDGPLRGRLEAQAGPEVEFVGQRGRDDLAREYAMASVALYPSVPASNGDRDGLPVALLEAMTAGCVVIASRAPGIVDVIVDGVNGLLVEPGDATALANAVSRVEGDAALRERLGSAARETARDYSVEAVSAKYRDILGRTLHG</sequence>
<proteinExistence type="predicted"/>
<organism evidence="6 7">
    <name type="scientific">Frondihabitans sucicola</name>
    <dbReference type="NCBI Taxonomy" id="1268041"/>
    <lineage>
        <taxon>Bacteria</taxon>
        <taxon>Bacillati</taxon>
        <taxon>Actinomycetota</taxon>
        <taxon>Actinomycetes</taxon>
        <taxon>Micrococcales</taxon>
        <taxon>Microbacteriaceae</taxon>
        <taxon>Frondihabitans</taxon>
    </lineage>
</organism>
<protein>
    <recommendedName>
        <fullName evidence="1">D-inositol 3-phosphate glycosyltransferase</fullName>
    </recommendedName>
</protein>
<dbReference type="PANTHER" id="PTHR45947">
    <property type="entry name" value="SULFOQUINOVOSYL TRANSFERASE SQD2"/>
    <property type="match status" value="1"/>
</dbReference>
<evidence type="ECO:0000259" key="5">
    <source>
        <dbReference type="Pfam" id="PF13439"/>
    </source>
</evidence>
<evidence type="ECO:0000313" key="7">
    <source>
        <dbReference type="Proteomes" id="UP001321486"/>
    </source>
</evidence>